<name>A0A6S6RYC1_9GAMM</name>
<dbReference type="AlphaFoldDB" id="A0A6S6RYC1"/>
<dbReference type="EMBL" id="CACVAY010000007">
    <property type="protein sequence ID" value="CAA6801091.1"/>
    <property type="molecule type" value="Genomic_DNA"/>
</dbReference>
<protein>
    <submittedName>
        <fullName evidence="1">Uncharacterized protein</fullName>
    </submittedName>
</protein>
<proteinExistence type="predicted"/>
<accession>A0A6S6RYC1</accession>
<reference evidence="1" key="1">
    <citation type="submission" date="2020-01" db="EMBL/GenBank/DDBJ databases">
        <authorList>
            <person name="Meier V. D."/>
            <person name="Meier V D."/>
        </authorList>
    </citation>
    <scope>NUCLEOTIDE SEQUENCE</scope>
    <source>
        <strain evidence="1">HLG_WM_MAG_07</strain>
    </source>
</reference>
<feature type="non-terminal residue" evidence="1">
    <location>
        <position position="183"/>
    </location>
</feature>
<sequence>MRYFLLATLFVSLLSACEQTEPETAAEEKLPLPIYLYQGYKEAVGEKATDGIFQDFSTDSGNLGYIWSDSDATLHNSDDNGWIKGHVVRDENDPFLRVSFNRQGYGGSITIVPVEKTPEAIPANGAYLRIPLRTSKGACLGLRIKEADNEIWAYGPKINEYSRLCIKPDLNWRYFEIPLSTAS</sequence>
<organism evidence="1">
    <name type="scientific">uncultured Thiotrichaceae bacterium</name>
    <dbReference type="NCBI Taxonomy" id="298394"/>
    <lineage>
        <taxon>Bacteria</taxon>
        <taxon>Pseudomonadati</taxon>
        <taxon>Pseudomonadota</taxon>
        <taxon>Gammaproteobacteria</taxon>
        <taxon>Thiotrichales</taxon>
        <taxon>Thiotrichaceae</taxon>
        <taxon>environmental samples</taxon>
    </lineage>
</organism>
<gene>
    <name evidence="1" type="ORF">HELGO_WM10504</name>
</gene>
<dbReference type="PROSITE" id="PS51257">
    <property type="entry name" value="PROKAR_LIPOPROTEIN"/>
    <property type="match status" value="1"/>
</dbReference>
<evidence type="ECO:0000313" key="1">
    <source>
        <dbReference type="EMBL" id="CAA6801091.1"/>
    </source>
</evidence>